<accession>A0A6G0UB11</accession>
<evidence type="ECO:0000313" key="2">
    <source>
        <dbReference type="Proteomes" id="UP000475862"/>
    </source>
</evidence>
<proteinExistence type="predicted"/>
<organism evidence="1 2">
    <name type="scientific">Aphis glycines</name>
    <name type="common">Soybean aphid</name>
    <dbReference type="NCBI Taxonomy" id="307491"/>
    <lineage>
        <taxon>Eukaryota</taxon>
        <taxon>Metazoa</taxon>
        <taxon>Ecdysozoa</taxon>
        <taxon>Arthropoda</taxon>
        <taxon>Hexapoda</taxon>
        <taxon>Insecta</taxon>
        <taxon>Pterygota</taxon>
        <taxon>Neoptera</taxon>
        <taxon>Paraneoptera</taxon>
        <taxon>Hemiptera</taxon>
        <taxon>Sternorrhyncha</taxon>
        <taxon>Aphidomorpha</taxon>
        <taxon>Aphidoidea</taxon>
        <taxon>Aphididae</taxon>
        <taxon>Aphidini</taxon>
        <taxon>Aphis</taxon>
        <taxon>Aphis</taxon>
    </lineage>
</organism>
<evidence type="ECO:0000313" key="1">
    <source>
        <dbReference type="EMBL" id="KAE9545436.1"/>
    </source>
</evidence>
<comment type="caution">
    <text evidence="1">The sequence shown here is derived from an EMBL/GenBank/DDBJ whole genome shotgun (WGS) entry which is preliminary data.</text>
</comment>
<protein>
    <submittedName>
        <fullName evidence="1">Uncharacterized protein</fullName>
    </submittedName>
</protein>
<reference evidence="1 2" key="1">
    <citation type="submission" date="2019-08" db="EMBL/GenBank/DDBJ databases">
        <title>The genome of the soybean aphid Biotype 1, its phylome, world population structure and adaptation to the North American continent.</title>
        <authorList>
            <person name="Giordano R."/>
            <person name="Donthu R.K."/>
            <person name="Hernandez A.G."/>
            <person name="Wright C.L."/>
            <person name="Zimin A.V."/>
        </authorList>
    </citation>
    <scope>NUCLEOTIDE SEQUENCE [LARGE SCALE GENOMIC DNA]</scope>
    <source>
        <tissue evidence="1">Whole aphids</tissue>
    </source>
</reference>
<sequence length="270" mass="30934">MILPIAGPLLILISTQKLSESIFIISASRPTCIPFTTITLPPTFVSCWIISSRADIFRFSDLRLLDLDIIDIRSEPAVLKTFLIGATADNFSSSSLISSFVLPSSDSLIHSKIFNIKHDLFKLSKPILKGESLVMITDNITSRNNAPISNYGGGFRCKSEYPWCIMEFKFLRNLSKTRKFAILKIWYKVLHKFFFKYLVDKIFLALSKYLLTNHFRSESKEVYVRSNIIFCFSYLSLLLVQKTDVVHLAVGRIELKINRHPSDVNISWHK</sequence>
<dbReference type="AlphaFoldDB" id="A0A6G0UB11"/>
<gene>
    <name evidence="1" type="ORF">AGLY_000979</name>
</gene>
<keyword evidence="2" id="KW-1185">Reference proteome</keyword>
<dbReference type="Proteomes" id="UP000475862">
    <property type="component" value="Unassembled WGS sequence"/>
</dbReference>
<name>A0A6G0UB11_APHGL</name>
<dbReference type="EMBL" id="VYZN01000001">
    <property type="protein sequence ID" value="KAE9545436.1"/>
    <property type="molecule type" value="Genomic_DNA"/>
</dbReference>